<reference evidence="1 2" key="1">
    <citation type="submission" date="2016-03" db="EMBL/GenBank/DDBJ databases">
        <title>Cyphomyrmex costatus WGS genome.</title>
        <authorList>
            <person name="Nygaard S."/>
            <person name="Hu H."/>
            <person name="Boomsma J."/>
            <person name="Zhang G."/>
        </authorList>
    </citation>
    <scope>NUCLEOTIDE SEQUENCE [LARGE SCALE GENOMIC DNA]</scope>
    <source>
        <strain evidence="1">MS0001</strain>
        <tissue evidence="1">Whole body</tissue>
    </source>
</reference>
<accession>A0A151I9H6</accession>
<keyword evidence="2" id="KW-1185">Reference proteome</keyword>
<organism evidence="1 2">
    <name type="scientific">Cyphomyrmex costatus</name>
    <dbReference type="NCBI Taxonomy" id="456900"/>
    <lineage>
        <taxon>Eukaryota</taxon>
        <taxon>Metazoa</taxon>
        <taxon>Ecdysozoa</taxon>
        <taxon>Arthropoda</taxon>
        <taxon>Hexapoda</taxon>
        <taxon>Insecta</taxon>
        <taxon>Pterygota</taxon>
        <taxon>Neoptera</taxon>
        <taxon>Endopterygota</taxon>
        <taxon>Hymenoptera</taxon>
        <taxon>Apocrita</taxon>
        <taxon>Aculeata</taxon>
        <taxon>Formicoidea</taxon>
        <taxon>Formicidae</taxon>
        <taxon>Myrmicinae</taxon>
        <taxon>Cyphomyrmex</taxon>
    </lineage>
</organism>
<protein>
    <submittedName>
        <fullName evidence="1">Uncharacterized protein</fullName>
    </submittedName>
</protein>
<dbReference type="AlphaFoldDB" id="A0A151I9H6"/>
<evidence type="ECO:0000313" key="1">
    <source>
        <dbReference type="EMBL" id="KYM95698.1"/>
    </source>
</evidence>
<proteinExistence type="predicted"/>
<evidence type="ECO:0000313" key="2">
    <source>
        <dbReference type="Proteomes" id="UP000078542"/>
    </source>
</evidence>
<dbReference type="EMBL" id="KQ978278">
    <property type="protein sequence ID" value="KYM95698.1"/>
    <property type="molecule type" value="Genomic_DNA"/>
</dbReference>
<name>A0A151I9H6_9HYME</name>
<sequence length="164" mass="19353">MTESEIDEKSEDIFHILKNDTERDNNIILVDEINDEVQKGERITEKTVDKENQNKIDFLNKASSSKRTSLDNIYSQTTKPVKIRRNTSESLDNDENAVKIERIKRVMEDEKEMANVRKSHENRMIMMKENFQKELYALDIRAATAKAELAELQLQKEQEKYMRL</sequence>
<gene>
    <name evidence="1" type="ORF">ALC62_13656</name>
</gene>
<dbReference type="Proteomes" id="UP000078542">
    <property type="component" value="Unassembled WGS sequence"/>
</dbReference>